<protein>
    <recommendedName>
        <fullName evidence="3">Phage XkdN-like protein</fullName>
    </recommendedName>
</protein>
<dbReference type="Gene3D" id="3.30.2220.30">
    <property type="match status" value="1"/>
</dbReference>
<name>A0ABN1IMQ0_9CLOT</name>
<evidence type="ECO:0000313" key="1">
    <source>
        <dbReference type="EMBL" id="GAA0717210.1"/>
    </source>
</evidence>
<dbReference type="EMBL" id="BAAACF010000001">
    <property type="protein sequence ID" value="GAA0717210.1"/>
    <property type="molecule type" value="Genomic_DNA"/>
</dbReference>
<dbReference type="InterPro" id="IPR014986">
    <property type="entry name" value="XkdN-like"/>
</dbReference>
<keyword evidence="2" id="KW-1185">Reference proteome</keyword>
<sequence length="136" mass="15703">MDFKDFLMDEFEDVEPIERIIKMGGREKKMKFKPISAALGDELRKKCRKVDFYKGQKVIETNQDKYIANLIIETTMHPDLKNAELQTAWGVKGAEELLTSMKAKMNDGEYAEWSSIVSQINGYDKSMQELVEEAKN</sequence>
<dbReference type="RefSeq" id="WP_343765644.1">
    <property type="nucleotide sequence ID" value="NZ_BAAACF010000001.1"/>
</dbReference>
<dbReference type="InterPro" id="IPR038559">
    <property type="entry name" value="XkdN-like_sf"/>
</dbReference>
<dbReference type="Pfam" id="PF08890">
    <property type="entry name" value="Phage_TAC_5"/>
    <property type="match status" value="1"/>
</dbReference>
<gene>
    <name evidence="1" type="ORF">GCM10008905_02610</name>
</gene>
<proteinExistence type="predicted"/>
<accession>A0ABN1IMQ0</accession>
<reference evidence="1 2" key="1">
    <citation type="journal article" date="2019" name="Int. J. Syst. Evol. Microbiol.">
        <title>The Global Catalogue of Microorganisms (GCM) 10K type strain sequencing project: providing services to taxonomists for standard genome sequencing and annotation.</title>
        <authorList>
            <consortium name="The Broad Institute Genomics Platform"/>
            <consortium name="The Broad Institute Genome Sequencing Center for Infectious Disease"/>
            <person name="Wu L."/>
            <person name="Ma J."/>
        </authorList>
    </citation>
    <scope>NUCLEOTIDE SEQUENCE [LARGE SCALE GENOMIC DNA]</scope>
    <source>
        <strain evidence="1 2">JCM 1405</strain>
    </source>
</reference>
<evidence type="ECO:0008006" key="3">
    <source>
        <dbReference type="Google" id="ProtNLM"/>
    </source>
</evidence>
<evidence type="ECO:0000313" key="2">
    <source>
        <dbReference type="Proteomes" id="UP001500339"/>
    </source>
</evidence>
<organism evidence="1 2">
    <name type="scientific">Clostridium malenominatum</name>
    <dbReference type="NCBI Taxonomy" id="1539"/>
    <lineage>
        <taxon>Bacteria</taxon>
        <taxon>Bacillati</taxon>
        <taxon>Bacillota</taxon>
        <taxon>Clostridia</taxon>
        <taxon>Eubacteriales</taxon>
        <taxon>Clostridiaceae</taxon>
        <taxon>Clostridium</taxon>
    </lineage>
</organism>
<dbReference type="Proteomes" id="UP001500339">
    <property type="component" value="Unassembled WGS sequence"/>
</dbReference>
<comment type="caution">
    <text evidence="1">The sequence shown here is derived from an EMBL/GenBank/DDBJ whole genome shotgun (WGS) entry which is preliminary data.</text>
</comment>